<name>A0A0F9D125_9ZZZZ</name>
<comment type="caution">
    <text evidence="1">The sequence shown here is derived from an EMBL/GenBank/DDBJ whole genome shotgun (WGS) entry which is preliminary data.</text>
</comment>
<evidence type="ECO:0000313" key="1">
    <source>
        <dbReference type="EMBL" id="KKL11506.1"/>
    </source>
</evidence>
<gene>
    <name evidence="1" type="ORF">LCGC14_2545150</name>
</gene>
<reference evidence="1" key="1">
    <citation type="journal article" date="2015" name="Nature">
        <title>Complex archaea that bridge the gap between prokaryotes and eukaryotes.</title>
        <authorList>
            <person name="Spang A."/>
            <person name="Saw J.H."/>
            <person name="Jorgensen S.L."/>
            <person name="Zaremba-Niedzwiedzka K."/>
            <person name="Martijn J."/>
            <person name="Lind A.E."/>
            <person name="van Eijk R."/>
            <person name="Schleper C."/>
            <person name="Guy L."/>
            <person name="Ettema T.J."/>
        </authorList>
    </citation>
    <scope>NUCLEOTIDE SEQUENCE</scope>
</reference>
<protein>
    <submittedName>
        <fullName evidence="1">Uncharacterized protein</fullName>
    </submittedName>
</protein>
<feature type="non-terminal residue" evidence="1">
    <location>
        <position position="1"/>
    </location>
</feature>
<proteinExistence type="predicted"/>
<dbReference type="AlphaFoldDB" id="A0A0F9D125"/>
<dbReference type="EMBL" id="LAZR01041626">
    <property type="protein sequence ID" value="KKL11506.1"/>
    <property type="molecule type" value="Genomic_DNA"/>
</dbReference>
<sequence length="279" mass="29823">IMIQRTQNSISTVPQEKLVQISVTTEFFWDKDGNVFINDLKLAGNLNYTGGNLTIQGGEEQFTMISFPDSTQNFASFDFDTNTSTSLVDFRIHLEADGRAAHFSVPLAVTDTVGHLCSKDTTLVDCIGSDFYVKGEAAFLKFFTAGNGTFNISDEGNLVSSGTANFTKGLIYADGPVPCTINTGMIYTNGTTSICSGNITRWFDISGNLVVTSGNVGIGTSIPSATLEVVGNIKATNLSITDNTNSTLGNFTILQFNSTCAGFRFNNSLDAGGLFSCMK</sequence>
<organism evidence="1">
    <name type="scientific">marine sediment metagenome</name>
    <dbReference type="NCBI Taxonomy" id="412755"/>
    <lineage>
        <taxon>unclassified sequences</taxon>
        <taxon>metagenomes</taxon>
        <taxon>ecological metagenomes</taxon>
    </lineage>
</organism>
<accession>A0A0F9D125</accession>